<organism evidence="8 9">
    <name type="scientific">Elliptochloris bilobata</name>
    <dbReference type="NCBI Taxonomy" id="381761"/>
    <lineage>
        <taxon>Eukaryota</taxon>
        <taxon>Viridiplantae</taxon>
        <taxon>Chlorophyta</taxon>
        <taxon>core chlorophytes</taxon>
        <taxon>Trebouxiophyceae</taxon>
        <taxon>Trebouxiophyceae incertae sedis</taxon>
        <taxon>Elliptochloris clade</taxon>
        <taxon>Elliptochloris</taxon>
    </lineage>
</organism>
<comment type="subcellular location">
    <subcellularLocation>
        <location evidence="1">Membrane</location>
        <topology evidence="1">Multi-pass membrane protein</topology>
    </subcellularLocation>
</comment>
<dbReference type="GO" id="GO:0005783">
    <property type="term" value="C:endoplasmic reticulum"/>
    <property type="evidence" value="ECO:0007669"/>
    <property type="project" value="GOC"/>
</dbReference>
<gene>
    <name evidence="8" type="ORF">WJX81_000766</name>
</gene>
<dbReference type="PANTHER" id="PTHR10743">
    <property type="entry name" value="PROTEIN RER1"/>
    <property type="match status" value="1"/>
</dbReference>
<reference evidence="8 9" key="1">
    <citation type="journal article" date="2024" name="Nat. Commun.">
        <title>Phylogenomics reveals the evolutionary origins of lichenization in chlorophyte algae.</title>
        <authorList>
            <person name="Puginier C."/>
            <person name="Libourel C."/>
            <person name="Otte J."/>
            <person name="Skaloud P."/>
            <person name="Haon M."/>
            <person name="Grisel S."/>
            <person name="Petersen M."/>
            <person name="Berrin J.G."/>
            <person name="Delaux P.M."/>
            <person name="Dal Grande F."/>
            <person name="Keller J."/>
        </authorList>
    </citation>
    <scope>NUCLEOTIDE SEQUENCE [LARGE SCALE GENOMIC DNA]</scope>
    <source>
        <strain evidence="8 9">SAG 245.80</strain>
    </source>
</reference>
<dbReference type="EMBL" id="JALJOU010000025">
    <property type="protein sequence ID" value="KAK9836267.1"/>
    <property type="molecule type" value="Genomic_DNA"/>
</dbReference>
<evidence type="ECO:0000256" key="1">
    <source>
        <dbReference type="ARBA" id="ARBA00004141"/>
    </source>
</evidence>
<keyword evidence="4 7" id="KW-1133">Transmembrane helix</keyword>
<proteinExistence type="inferred from homology"/>
<accession>A0AAW1RSH1</accession>
<dbReference type="GO" id="GO:0000139">
    <property type="term" value="C:Golgi membrane"/>
    <property type="evidence" value="ECO:0007669"/>
    <property type="project" value="TreeGrafter"/>
</dbReference>
<dbReference type="PIRSF" id="PIRSF016013">
    <property type="entry name" value="AtER_Rer1p"/>
    <property type="match status" value="1"/>
</dbReference>
<evidence type="ECO:0000256" key="3">
    <source>
        <dbReference type="ARBA" id="ARBA00022692"/>
    </source>
</evidence>
<evidence type="ECO:0000256" key="5">
    <source>
        <dbReference type="ARBA" id="ARBA00023136"/>
    </source>
</evidence>
<sequence>MNFPDGNGHVDAASLPGGQAFAKLSQKYRHYLDKTTPHVAPRWVALALVVLVYAVRAYLLHGFYIITYALGIYNLNLLLGFLTPQVDPELEGPTLPSQREDEFRPFVRRLPEFKFWYSAIKAVVIGFVITFFPIFDVPVFWPILLLYWFVLFFVTMKRQIKHMIKYRYLPFTLGKKSYKGGGKGGKGAGASK</sequence>
<evidence type="ECO:0000313" key="8">
    <source>
        <dbReference type="EMBL" id="KAK9836267.1"/>
    </source>
</evidence>
<dbReference type="AlphaFoldDB" id="A0AAW1RSH1"/>
<evidence type="ECO:0000256" key="7">
    <source>
        <dbReference type="SAM" id="Phobius"/>
    </source>
</evidence>
<evidence type="ECO:0000313" key="9">
    <source>
        <dbReference type="Proteomes" id="UP001445335"/>
    </source>
</evidence>
<keyword evidence="5 6" id="KW-0472">Membrane</keyword>
<feature type="transmembrane region" description="Helical" evidence="7">
    <location>
        <begin position="115"/>
        <end position="133"/>
    </location>
</feature>
<dbReference type="InterPro" id="IPR004932">
    <property type="entry name" value="Rer1"/>
</dbReference>
<evidence type="ECO:0000256" key="2">
    <source>
        <dbReference type="ARBA" id="ARBA00006070"/>
    </source>
</evidence>
<dbReference type="Proteomes" id="UP001445335">
    <property type="component" value="Unassembled WGS sequence"/>
</dbReference>
<dbReference type="PANTHER" id="PTHR10743:SF0">
    <property type="entry name" value="PROTEIN RER1"/>
    <property type="match status" value="1"/>
</dbReference>
<dbReference type="GO" id="GO:0006890">
    <property type="term" value="P:retrograde vesicle-mediated transport, Golgi to endoplasmic reticulum"/>
    <property type="evidence" value="ECO:0007669"/>
    <property type="project" value="TreeGrafter"/>
</dbReference>
<evidence type="ECO:0000256" key="6">
    <source>
        <dbReference type="PIRNR" id="PIRNR016013"/>
    </source>
</evidence>
<protein>
    <recommendedName>
        <fullName evidence="6">Protein RER1</fullName>
    </recommendedName>
</protein>
<dbReference type="Pfam" id="PF03248">
    <property type="entry name" value="Rer1"/>
    <property type="match status" value="1"/>
</dbReference>
<comment type="similarity">
    <text evidence="2 6">Belongs to the RER1 family.</text>
</comment>
<dbReference type="GO" id="GO:0006621">
    <property type="term" value="P:protein retention in ER lumen"/>
    <property type="evidence" value="ECO:0007669"/>
    <property type="project" value="TreeGrafter"/>
</dbReference>
<name>A0AAW1RSH1_9CHLO</name>
<feature type="transmembrane region" description="Helical" evidence="7">
    <location>
        <begin position="39"/>
        <end position="59"/>
    </location>
</feature>
<keyword evidence="9" id="KW-1185">Reference proteome</keyword>
<keyword evidence="3 7" id="KW-0812">Transmembrane</keyword>
<evidence type="ECO:0000256" key="4">
    <source>
        <dbReference type="ARBA" id="ARBA00022989"/>
    </source>
</evidence>
<feature type="transmembrane region" description="Helical" evidence="7">
    <location>
        <begin position="139"/>
        <end position="156"/>
    </location>
</feature>
<comment type="caution">
    <text evidence="8">The sequence shown here is derived from an EMBL/GenBank/DDBJ whole genome shotgun (WGS) entry which is preliminary data.</text>
</comment>
<comment type="function">
    <text evidence="6">Involved in the retrieval of endoplasmic reticulum membrane proteins from the early Golgi compartment.</text>
</comment>